<proteinExistence type="inferred from homology"/>
<gene>
    <name evidence="9" type="ORF">EET67_01665</name>
</gene>
<comment type="caution">
    <text evidence="9">The sequence shown here is derived from an EMBL/GenBank/DDBJ whole genome shotgun (WGS) entry which is preliminary data.</text>
</comment>
<dbReference type="PIRSF" id="PIRSF005096">
    <property type="entry name" value="GALM"/>
    <property type="match status" value="1"/>
</dbReference>
<organism evidence="9 10">
    <name type="scientific">Borborobacter arsenicus</name>
    <dbReference type="NCBI Taxonomy" id="1851146"/>
    <lineage>
        <taxon>Bacteria</taxon>
        <taxon>Pseudomonadati</taxon>
        <taxon>Pseudomonadota</taxon>
        <taxon>Alphaproteobacteria</taxon>
        <taxon>Hyphomicrobiales</taxon>
        <taxon>Phyllobacteriaceae</taxon>
        <taxon>Borborobacter</taxon>
    </lineage>
</organism>
<keyword evidence="3 5" id="KW-0413">Isomerase</keyword>
<comment type="similarity">
    <text evidence="2 5">Belongs to the aldose epimerase family.</text>
</comment>
<dbReference type="PANTHER" id="PTHR10091:SF49">
    <property type="entry name" value="ALDOSE 1-EPIMERASE"/>
    <property type="match status" value="1"/>
</dbReference>
<keyword evidence="4 5" id="KW-0119">Carbohydrate metabolism</keyword>
<dbReference type="OrthoDB" id="9779408at2"/>
<dbReference type="PANTHER" id="PTHR10091">
    <property type="entry name" value="ALDOSE-1-EPIMERASE"/>
    <property type="match status" value="1"/>
</dbReference>
<dbReference type="GO" id="GO:0033499">
    <property type="term" value="P:galactose catabolic process via UDP-galactose, Leloir pathway"/>
    <property type="evidence" value="ECO:0007669"/>
    <property type="project" value="TreeGrafter"/>
</dbReference>
<dbReference type="GO" id="GO:0004034">
    <property type="term" value="F:aldose 1-epimerase activity"/>
    <property type="evidence" value="ECO:0007669"/>
    <property type="project" value="UniProtKB-EC"/>
</dbReference>
<dbReference type="GO" id="GO:0030246">
    <property type="term" value="F:carbohydrate binding"/>
    <property type="evidence" value="ECO:0007669"/>
    <property type="project" value="InterPro"/>
</dbReference>
<dbReference type="SUPFAM" id="SSF74650">
    <property type="entry name" value="Galactose mutarotase-like"/>
    <property type="match status" value="1"/>
</dbReference>
<evidence type="ECO:0000256" key="6">
    <source>
        <dbReference type="PIRSR" id="PIRSR005096-1"/>
    </source>
</evidence>
<dbReference type="Proteomes" id="UP000281647">
    <property type="component" value="Unassembled WGS sequence"/>
</dbReference>
<dbReference type="InterPro" id="IPR015443">
    <property type="entry name" value="Aldose_1-epimerase"/>
</dbReference>
<evidence type="ECO:0000256" key="5">
    <source>
        <dbReference type="PIRNR" id="PIRNR005096"/>
    </source>
</evidence>
<dbReference type="InterPro" id="IPR014718">
    <property type="entry name" value="GH-type_carb-bd"/>
</dbReference>
<feature type="active site" description="Proton donor" evidence="6">
    <location>
        <position position="171"/>
    </location>
</feature>
<evidence type="ECO:0000256" key="8">
    <source>
        <dbReference type="PIRSR" id="PIRSR005096-3"/>
    </source>
</evidence>
<comment type="pathway">
    <text evidence="1 5">Carbohydrate metabolism; hexose metabolism.</text>
</comment>
<comment type="catalytic activity">
    <reaction evidence="5">
        <text>alpha-D-glucose = beta-D-glucose</text>
        <dbReference type="Rhea" id="RHEA:10264"/>
        <dbReference type="ChEBI" id="CHEBI:15903"/>
        <dbReference type="ChEBI" id="CHEBI:17925"/>
        <dbReference type="EC" id="5.1.3.3"/>
    </reaction>
</comment>
<accession>A0A432VBW3</accession>
<sequence length="337" mass="37285">MADEIFGSFHGQDVRRFTLTAGGLSANILNWGGVVQDLRLHGHEALLVLGFEHCEAYFSDAAYFGAIVGRNANRIRDGRFRIGSKEYQVDPDHPEMHGLHGGSGGFSRRLWQVADHGADFLTLALRDPDGTMGFPGTLDVQGTYRLRAPATLSLELTAVCDAPTLCNLAHHSYFNLDDGGSGDILDHRLMIAADAYLLVDEALIPTGVVQPVEGTPLDFRQARKLRMIADGRQIPYDHNFCLAAGRGELRQAAWVRGATSGVEMEVWTTEPGLQLYTGQHVAPDSVGLEDRRYRAFAGLCLEPQVWPDSPNQPHFPQATLRPGEIYRQITEYRFRLT</sequence>
<evidence type="ECO:0000256" key="2">
    <source>
        <dbReference type="ARBA" id="ARBA00006206"/>
    </source>
</evidence>
<keyword evidence="10" id="KW-1185">Reference proteome</keyword>
<dbReference type="UniPathway" id="UPA00242"/>
<name>A0A432VBW3_9HYPH</name>
<dbReference type="InterPro" id="IPR011013">
    <property type="entry name" value="Gal_mutarotase_sf_dom"/>
</dbReference>
<evidence type="ECO:0000256" key="4">
    <source>
        <dbReference type="ARBA" id="ARBA00023277"/>
    </source>
</evidence>
<feature type="active site" description="Proton acceptor" evidence="6">
    <location>
        <position position="302"/>
    </location>
</feature>
<evidence type="ECO:0000256" key="1">
    <source>
        <dbReference type="ARBA" id="ARBA00005028"/>
    </source>
</evidence>
<evidence type="ECO:0000313" key="9">
    <source>
        <dbReference type="EMBL" id="RUM99624.1"/>
    </source>
</evidence>
<dbReference type="Gene3D" id="2.70.98.10">
    <property type="match status" value="1"/>
</dbReference>
<dbReference type="AlphaFoldDB" id="A0A432VBW3"/>
<dbReference type="InterPro" id="IPR008183">
    <property type="entry name" value="Aldose_1/G6P_1-epimerase"/>
</dbReference>
<evidence type="ECO:0000256" key="3">
    <source>
        <dbReference type="ARBA" id="ARBA00023235"/>
    </source>
</evidence>
<dbReference type="RefSeq" id="WP_128625863.1">
    <property type="nucleotide sequence ID" value="NZ_RKST01000001.1"/>
</dbReference>
<dbReference type="Pfam" id="PF01263">
    <property type="entry name" value="Aldose_epim"/>
    <property type="match status" value="1"/>
</dbReference>
<dbReference type="GO" id="GO:0006006">
    <property type="term" value="P:glucose metabolic process"/>
    <property type="evidence" value="ECO:0007669"/>
    <property type="project" value="TreeGrafter"/>
</dbReference>
<dbReference type="CDD" id="cd09019">
    <property type="entry name" value="galactose_mutarotase_like"/>
    <property type="match status" value="1"/>
</dbReference>
<feature type="binding site" evidence="8">
    <location>
        <begin position="73"/>
        <end position="74"/>
    </location>
    <ligand>
        <name>beta-D-galactose</name>
        <dbReference type="ChEBI" id="CHEBI:27667"/>
    </ligand>
</feature>
<dbReference type="EMBL" id="RKST01000001">
    <property type="protein sequence ID" value="RUM99624.1"/>
    <property type="molecule type" value="Genomic_DNA"/>
</dbReference>
<evidence type="ECO:0000256" key="7">
    <source>
        <dbReference type="PIRSR" id="PIRSR005096-2"/>
    </source>
</evidence>
<feature type="binding site" evidence="7">
    <location>
        <position position="237"/>
    </location>
    <ligand>
        <name>beta-D-galactose</name>
        <dbReference type="ChEBI" id="CHEBI:27667"/>
    </ligand>
</feature>
<dbReference type="InterPro" id="IPR047215">
    <property type="entry name" value="Galactose_mutarotase-like"/>
</dbReference>
<evidence type="ECO:0000313" key="10">
    <source>
        <dbReference type="Proteomes" id="UP000281647"/>
    </source>
</evidence>
<feature type="binding site" evidence="8">
    <location>
        <begin position="171"/>
        <end position="173"/>
    </location>
    <ligand>
        <name>beta-D-galactose</name>
        <dbReference type="ChEBI" id="CHEBI:27667"/>
    </ligand>
</feature>
<protein>
    <recommendedName>
        <fullName evidence="5">Aldose 1-epimerase</fullName>
        <ecNumber evidence="5">5.1.3.3</ecNumber>
    </recommendedName>
</protein>
<dbReference type="NCBIfam" id="NF008277">
    <property type="entry name" value="PRK11055.1"/>
    <property type="match status" value="1"/>
</dbReference>
<reference evidence="9 10" key="1">
    <citation type="submission" date="2018-11" db="EMBL/GenBank/DDBJ databases">
        <title>Pseudaminobacter arsenicus sp. nov., an arsenic-resistant bacterium isolated from arsenic-rich aquifers.</title>
        <authorList>
            <person name="Mu Y."/>
        </authorList>
    </citation>
    <scope>NUCLEOTIDE SEQUENCE [LARGE SCALE GENOMIC DNA]</scope>
    <source>
        <strain evidence="9 10">CB3</strain>
    </source>
</reference>
<dbReference type="EC" id="5.1.3.3" evidence="5"/>